<dbReference type="STRING" id="1798474.A2118_03820"/>
<gene>
    <name evidence="3" type="ORF">A2118_03820</name>
</gene>
<keyword evidence="1" id="KW-0175">Coiled coil</keyword>
<protein>
    <recommendedName>
        <fullName evidence="5">DUF5667 domain-containing protein</fullName>
    </recommendedName>
</protein>
<feature type="coiled-coil region" evidence="1">
    <location>
        <begin position="47"/>
        <end position="83"/>
    </location>
</feature>
<reference evidence="3 4" key="1">
    <citation type="journal article" date="2016" name="Nat. Commun.">
        <title>Thousands of microbial genomes shed light on interconnected biogeochemical processes in an aquifer system.</title>
        <authorList>
            <person name="Anantharaman K."/>
            <person name="Brown C.T."/>
            <person name="Hug L.A."/>
            <person name="Sharon I."/>
            <person name="Castelle C.J."/>
            <person name="Probst A.J."/>
            <person name="Thomas B.C."/>
            <person name="Singh A."/>
            <person name="Wilkins M.J."/>
            <person name="Karaoz U."/>
            <person name="Brodie E.L."/>
            <person name="Williams K.H."/>
            <person name="Hubbard S.S."/>
            <person name="Banfield J.F."/>
        </authorList>
    </citation>
    <scope>NUCLEOTIDE SEQUENCE [LARGE SCALE GENOMIC DNA]</scope>
</reference>
<accession>A0A1F6BTK2</accession>
<evidence type="ECO:0000256" key="2">
    <source>
        <dbReference type="SAM" id="SignalP"/>
    </source>
</evidence>
<dbReference type="Proteomes" id="UP000179014">
    <property type="component" value="Unassembled WGS sequence"/>
</dbReference>
<evidence type="ECO:0000313" key="4">
    <source>
        <dbReference type="Proteomes" id="UP000179014"/>
    </source>
</evidence>
<feature type="chain" id="PRO_5009523143" description="DUF5667 domain-containing protein" evidence="2">
    <location>
        <begin position="20"/>
        <end position="298"/>
    </location>
</feature>
<keyword evidence="2" id="KW-0732">Signal</keyword>
<feature type="coiled-coil region" evidence="1">
    <location>
        <begin position="107"/>
        <end position="182"/>
    </location>
</feature>
<evidence type="ECO:0000313" key="3">
    <source>
        <dbReference type="EMBL" id="OGG40256.1"/>
    </source>
</evidence>
<comment type="caution">
    <text evidence="3">The sequence shown here is derived from an EMBL/GenBank/DDBJ whole genome shotgun (WGS) entry which is preliminary data.</text>
</comment>
<feature type="signal peptide" evidence="2">
    <location>
        <begin position="1"/>
        <end position="19"/>
    </location>
</feature>
<evidence type="ECO:0000256" key="1">
    <source>
        <dbReference type="SAM" id="Coils"/>
    </source>
</evidence>
<organism evidence="3 4">
    <name type="scientific">Candidatus Kaiserbacteria bacterium GWA2_50_9</name>
    <dbReference type="NCBI Taxonomy" id="1798474"/>
    <lineage>
        <taxon>Bacteria</taxon>
        <taxon>Candidatus Kaiseribacteriota</taxon>
    </lineage>
</organism>
<dbReference type="AlphaFoldDB" id="A0A1F6BTK2"/>
<name>A0A1F6BTK2_9BACT</name>
<dbReference type="EMBL" id="MFKN01000035">
    <property type="protein sequence ID" value="OGG40256.1"/>
    <property type="molecule type" value="Genomic_DNA"/>
</dbReference>
<evidence type="ECO:0008006" key="5">
    <source>
        <dbReference type="Google" id="ProtNLM"/>
    </source>
</evidence>
<proteinExistence type="predicted"/>
<sequence length="298" mass="31706">MGAIGVAASLLLSAGVALAEEGAAVNTTSSVGITAENPASATTKTEIEKAARERVRVEAAARKAEIEKTAREAKERLKTAADARKAIATTTRANIKEIKQSAGERVKAVREEAKERVKAEREKATERMKDIQDKKRQQLAQRLTTRFEELNKTWTDKFAAQLDRYNAMVQKMEARAAAAAANGKDVTAATAAIQIAKNVTTATQASVAAQASKIYTPDTSTIITTAATSTSQGQEELTKGLKAAFQTLHATLFKDLFALRDGPMMVARRAVQDALQTLGKVPGVDEGGTTATSATSNQ</sequence>